<dbReference type="Proteomes" id="UP000050969">
    <property type="component" value="Unassembled WGS sequence"/>
</dbReference>
<proteinExistence type="inferred from homology"/>
<comment type="caution">
    <text evidence="4">The sequence shown here is derived from an EMBL/GenBank/DDBJ whole genome shotgun (WGS) entry which is preliminary data.</text>
</comment>
<evidence type="ECO:0000259" key="3">
    <source>
        <dbReference type="SMART" id="SM00047"/>
    </source>
</evidence>
<protein>
    <submittedName>
        <fullName evidence="4">Mannosyl-glycoprotein endo-beta-N-acetylglucosaminidase</fullName>
    </submittedName>
</protein>
<comment type="similarity">
    <text evidence="1">Belongs to the glycosyl hydrolase 73 family.</text>
</comment>
<dbReference type="Pfam" id="PF01832">
    <property type="entry name" value="Glucosaminidase"/>
    <property type="match status" value="1"/>
</dbReference>
<evidence type="ECO:0000256" key="1">
    <source>
        <dbReference type="ARBA" id="ARBA00010266"/>
    </source>
</evidence>
<accession>A0A0R2MUF8</accession>
<dbReference type="PANTHER" id="PTHR33308">
    <property type="entry name" value="PEPTIDOGLYCAN HYDROLASE FLGJ"/>
    <property type="match status" value="1"/>
</dbReference>
<dbReference type="Gene3D" id="4.10.80.30">
    <property type="entry name" value="DNA polymerase, domain 6"/>
    <property type="match status" value="1"/>
</dbReference>
<keyword evidence="2" id="KW-0378">Hydrolase</keyword>
<dbReference type="SMART" id="SM00047">
    <property type="entry name" value="LYZ2"/>
    <property type="match status" value="1"/>
</dbReference>
<dbReference type="Gene3D" id="1.10.530.10">
    <property type="match status" value="1"/>
</dbReference>
<dbReference type="AlphaFoldDB" id="A0A0R2MUF8"/>
<reference evidence="4 5" key="1">
    <citation type="journal article" date="2015" name="Genome Announc.">
        <title>Expanding the biotechnology potential of lactobacilli through comparative genomics of 213 strains and associated genera.</title>
        <authorList>
            <person name="Sun Z."/>
            <person name="Harris H.M."/>
            <person name="McCann A."/>
            <person name="Guo C."/>
            <person name="Argimon S."/>
            <person name="Zhang W."/>
            <person name="Yang X."/>
            <person name="Jeffery I.B."/>
            <person name="Cooney J.C."/>
            <person name="Kagawa T.F."/>
            <person name="Liu W."/>
            <person name="Song Y."/>
            <person name="Salvetti E."/>
            <person name="Wrobel A."/>
            <person name="Rasinkangas P."/>
            <person name="Parkhill J."/>
            <person name="Rea M.C."/>
            <person name="O'Sullivan O."/>
            <person name="Ritari J."/>
            <person name="Douillard F.P."/>
            <person name="Paul Ross R."/>
            <person name="Yang R."/>
            <person name="Briner A.E."/>
            <person name="Felis G.E."/>
            <person name="de Vos W.M."/>
            <person name="Barrangou R."/>
            <person name="Klaenhammer T.R."/>
            <person name="Caufield P.W."/>
            <person name="Cui Y."/>
            <person name="Zhang H."/>
            <person name="O'Toole P.W."/>
        </authorList>
    </citation>
    <scope>NUCLEOTIDE SEQUENCE [LARGE SCALE GENOMIC DNA]</scope>
    <source>
        <strain evidence="4 5">DSM 24301</strain>
    </source>
</reference>
<dbReference type="EMBL" id="JQCE01000058">
    <property type="protein sequence ID" value="KRO15915.1"/>
    <property type="molecule type" value="Genomic_DNA"/>
</dbReference>
<feature type="domain" description="Mannosyl-glycoprotein endo-beta-N-acetylglucosamidase-like" evidence="3">
    <location>
        <begin position="1"/>
        <end position="124"/>
    </location>
</feature>
<dbReference type="PATRIC" id="fig|1293598.4.peg.2200"/>
<dbReference type="PANTHER" id="PTHR33308:SF9">
    <property type="entry name" value="PEPTIDOGLYCAN HYDROLASE FLGJ"/>
    <property type="match status" value="1"/>
</dbReference>
<dbReference type="InterPro" id="IPR051056">
    <property type="entry name" value="Glycosyl_Hydrolase_73"/>
</dbReference>
<name>A0A0R2MUF8_9LACO</name>
<dbReference type="GO" id="GO:0004040">
    <property type="term" value="F:amidase activity"/>
    <property type="evidence" value="ECO:0007669"/>
    <property type="project" value="InterPro"/>
</dbReference>
<dbReference type="STRING" id="1293598.IV56_GL002106"/>
<evidence type="ECO:0000313" key="5">
    <source>
        <dbReference type="Proteomes" id="UP000050969"/>
    </source>
</evidence>
<evidence type="ECO:0000256" key="2">
    <source>
        <dbReference type="ARBA" id="ARBA00022801"/>
    </source>
</evidence>
<evidence type="ECO:0000313" key="4">
    <source>
        <dbReference type="EMBL" id="KRO15915.1"/>
    </source>
</evidence>
<sequence>MTAAQAAIESAWGSSQLALPPNNNLFGIKGTYNGQSVWFPTQEWSAAAGYYTINDAFRKYPDWSTSVLDHASFFVDNSRYHNLLGVKDYRTFARLVQSDGYATAPNYAATIISTIEANGLAAWDQEAFNGVTGVVESWPHKAIDESVAQVVYQPGYGVNTYYDNGQWTGRRLAHGTRWKVQGRRVIKGQTMLLVGKINGGNEYLPIKYTNIDDAVLTVNYKEGWGVNVYDGNGKYWGRRLKTGTQWKNNGTKTINGKPMYLVGNSTYLPKQYTQFGPGKP</sequence>
<gene>
    <name evidence="4" type="ORF">IV56_GL002106</name>
</gene>
<dbReference type="InterPro" id="IPR002901">
    <property type="entry name" value="MGlyc_endo_b_GlcNAc-like_dom"/>
</dbReference>
<keyword evidence="5" id="KW-1185">Reference proteome</keyword>
<organism evidence="4 5">
    <name type="scientific">Lacticaseibacillus saniviri JCM 17471 = DSM 24301</name>
    <dbReference type="NCBI Taxonomy" id="1293598"/>
    <lineage>
        <taxon>Bacteria</taxon>
        <taxon>Bacillati</taxon>
        <taxon>Bacillota</taxon>
        <taxon>Bacilli</taxon>
        <taxon>Lactobacillales</taxon>
        <taxon>Lactobacillaceae</taxon>
        <taxon>Lacticaseibacillus</taxon>
    </lineage>
</organism>